<keyword evidence="1" id="KW-0175">Coiled coil</keyword>
<feature type="coiled-coil region" evidence="1">
    <location>
        <begin position="217"/>
        <end position="251"/>
    </location>
</feature>
<evidence type="ECO:0000256" key="2">
    <source>
        <dbReference type="SAM" id="Phobius"/>
    </source>
</evidence>
<keyword evidence="2" id="KW-1133">Transmembrane helix</keyword>
<keyword evidence="4" id="KW-1185">Reference proteome</keyword>
<gene>
    <name evidence="3" type="ORF">H8B15_15935</name>
</gene>
<protein>
    <recommendedName>
        <fullName evidence="5">Chromosome partition protein Smc</fullName>
    </recommendedName>
</protein>
<keyword evidence="2" id="KW-0472">Membrane</keyword>
<organism evidence="3 4">
    <name type="scientific">Hymenobacter citatus</name>
    <dbReference type="NCBI Taxonomy" id="2763506"/>
    <lineage>
        <taxon>Bacteria</taxon>
        <taxon>Pseudomonadati</taxon>
        <taxon>Bacteroidota</taxon>
        <taxon>Cytophagia</taxon>
        <taxon>Cytophagales</taxon>
        <taxon>Hymenobacteraceae</taxon>
        <taxon>Hymenobacter</taxon>
    </lineage>
</organism>
<proteinExistence type="predicted"/>
<evidence type="ECO:0008006" key="5">
    <source>
        <dbReference type="Google" id="ProtNLM"/>
    </source>
</evidence>
<accession>A0ABR7MMV1</accession>
<reference evidence="3 4" key="1">
    <citation type="submission" date="2020-08" db="EMBL/GenBank/DDBJ databases">
        <title>Hymenobacter sp.</title>
        <authorList>
            <person name="Kim M.K."/>
        </authorList>
    </citation>
    <scope>NUCLEOTIDE SEQUENCE [LARGE SCALE GENOMIC DNA]</scope>
    <source>
        <strain evidence="3 4">BT507</strain>
    </source>
</reference>
<comment type="caution">
    <text evidence="3">The sequence shown here is derived from an EMBL/GenBank/DDBJ whole genome shotgun (WGS) entry which is preliminary data.</text>
</comment>
<sequence length="466" mass="52386">MTEQQRITVDKSLRQLEALNLNELAKKAYKNKDLRTVTVAEFKLAEFIAMFNRAIKQLRAEIDRGSWQIMLHAYNDPEVGNNQLNAILQHMVSYLTGGYSFDHIAPQLLWLVHYQMQFGFWEKSKLRVHSIDELQFQKAQASISLLQAEVERRVAEVDTLKAALEESQNELDEYRTQKQQEFKTLTSNQQQSNELLREIRDFQTTASTSNATIAGILEQQKQLLTDSREKLVEEQEEFTELNTALESARGNAQNHLYELGEKDAEYAEIIRSASEKEQLILSKQQRIEELLGFAADAALGGTFSRRQGELAWPVRVWAAVAIAAAGFALWWVLHIFTQFPSHGDGGFSWSVTLLNVVRTSPAFVLLFFAIAQYTKERNLQEEYAFKAAVATTVTAYSDMIELGAEKTAMLVSTIQGIYTPPALGKEATPLVFSTKHLADATKNVADVASTLKSTVAEAVTAVKPKA</sequence>
<evidence type="ECO:0000256" key="1">
    <source>
        <dbReference type="SAM" id="Coils"/>
    </source>
</evidence>
<keyword evidence="2" id="KW-0812">Transmembrane</keyword>
<feature type="transmembrane region" description="Helical" evidence="2">
    <location>
        <begin position="353"/>
        <end position="371"/>
    </location>
</feature>
<feature type="coiled-coil region" evidence="1">
    <location>
        <begin position="150"/>
        <end position="184"/>
    </location>
</feature>
<feature type="transmembrane region" description="Helical" evidence="2">
    <location>
        <begin position="314"/>
        <end position="333"/>
    </location>
</feature>
<evidence type="ECO:0000313" key="3">
    <source>
        <dbReference type="EMBL" id="MBC6612414.1"/>
    </source>
</evidence>
<dbReference type="EMBL" id="JACSCY010000014">
    <property type="protein sequence ID" value="MBC6612414.1"/>
    <property type="molecule type" value="Genomic_DNA"/>
</dbReference>
<evidence type="ECO:0000313" key="4">
    <source>
        <dbReference type="Proteomes" id="UP000622017"/>
    </source>
</evidence>
<dbReference type="RefSeq" id="WP_187320653.1">
    <property type="nucleotide sequence ID" value="NZ_JACSCY010000014.1"/>
</dbReference>
<name>A0ABR7MMV1_9BACT</name>
<dbReference type="Proteomes" id="UP000622017">
    <property type="component" value="Unassembled WGS sequence"/>
</dbReference>